<evidence type="ECO:0000313" key="3">
    <source>
        <dbReference type="EMBL" id="KPW27440.1"/>
    </source>
</evidence>
<feature type="region of interest" description="Disordered" evidence="1">
    <location>
        <begin position="183"/>
        <end position="206"/>
    </location>
</feature>
<dbReference type="Pfam" id="PF04313">
    <property type="entry name" value="HSDR_N"/>
    <property type="match status" value="1"/>
</dbReference>
<dbReference type="PATRIC" id="fig|199198.4.peg.328"/>
<dbReference type="EMBL" id="LJPM01000017">
    <property type="protein sequence ID" value="KPW27440.1"/>
    <property type="molecule type" value="Genomic_DNA"/>
</dbReference>
<dbReference type="RefSeq" id="WP_003401635.1">
    <property type="nucleotide sequence ID" value="NZ_LGAR01000039.1"/>
</dbReference>
<dbReference type="GO" id="GO:0005524">
    <property type="term" value="F:ATP binding"/>
    <property type="evidence" value="ECO:0007669"/>
    <property type="project" value="UniProtKB-KW"/>
</dbReference>
<evidence type="ECO:0000259" key="2">
    <source>
        <dbReference type="Pfam" id="PF04313"/>
    </source>
</evidence>
<dbReference type="GO" id="GO:0009307">
    <property type="term" value="P:DNA restriction-modification system"/>
    <property type="evidence" value="ECO:0007669"/>
    <property type="project" value="UniProtKB-KW"/>
</dbReference>
<dbReference type="Gene3D" id="3.90.1570.50">
    <property type="match status" value="1"/>
</dbReference>
<dbReference type="GO" id="GO:0009035">
    <property type="term" value="F:type I site-specific deoxyribonuclease activity"/>
    <property type="evidence" value="ECO:0007669"/>
    <property type="project" value="UniProtKB-EC"/>
</dbReference>
<organism evidence="3 4">
    <name type="scientific">Pseudomonas syringae pv. aceris</name>
    <dbReference type="NCBI Taxonomy" id="199198"/>
    <lineage>
        <taxon>Bacteria</taxon>
        <taxon>Pseudomonadati</taxon>
        <taxon>Pseudomonadota</taxon>
        <taxon>Gammaproteobacteria</taxon>
        <taxon>Pseudomonadales</taxon>
        <taxon>Pseudomonadaceae</taxon>
        <taxon>Pseudomonas</taxon>
        <taxon>Pseudomonas syringae</taxon>
    </lineage>
</organism>
<dbReference type="AlphaFoldDB" id="A0A0L8IWZ4"/>
<reference evidence="3 4" key="1">
    <citation type="submission" date="2015-09" db="EMBL/GenBank/DDBJ databases">
        <title>Genome announcement of multiple Pseudomonas syringae strains.</title>
        <authorList>
            <person name="Thakur S."/>
            <person name="Wang P.W."/>
            <person name="Gong Y."/>
            <person name="Weir B.S."/>
            <person name="Guttman D.S."/>
        </authorList>
    </citation>
    <scope>NUCLEOTIDE SEQUENCE [LARGE SCALE GENOMIC DNA]</scope>
    <source>
        <strain evidence="3 4">ICMP2802</strain>
    </source>
</reference>
<name>A0A0L8IWZ4_PSESX</name>
<dbReference type="Proteomes" id="UP000050297">
    <property type="component" value="Unassembled WGS sequence"/>
</dbReference>
<evidence type="ECO:0000313" key="4">
    <source>
        <dbReference type="Proteomes" id="UP000050297"/>
    </source>
</evidence>
<comment type="caution">
    <text evidence="3">The sequence shown here is derived from an EMBL/GenBank/DDBJ whole genome shotgun (WGS) entry which is preliminary data.</text>
</comment>
<gene>
    <name evidence="3" type="ORF">ALO91_00688</name>
</gene>
<feature type="domain" description="Restriction endonuclease type I HsdR N-terminal" evidence="2">
    <location>
        <begin position="81"/>
        <end position="195"/>
    </location>
</feature>
<dbReference type="GO" id="GO:0003677">
    <property type="term" value="F:DNA binding"/>
    <property type="evidence" value="ECO:0007669"/>
    <property type="project" value="UniProtKB-KW"/>
</dbReference>
<sequence>MVSKTNEQALEASIEKYLTGTCLEEQNVIRDRAAELPFSPHHAYQLSRAQDFNARYAIDARCLWQFLEASQSDELERLKQRYEDWDLRILERFDRPAKKYGVLHLLKRGLAIDDVHLNLMYPAPLASSSERNKRQFAANLFSSTRQVRYSLSNTLEEIDLVLFINGLPFATLELKNPWTGQTARYHGQKQYKQDRDSSHSRRSSRK</sequence>
<evidence type="ECO:0000256" key="1">
    <source>
        <dbReference type="SAM" id="MobiDB-lite"/>
    </source>
</evidence>
<protein>
    <submittedName>
        <fullName evidence="3">Type I restriction-modification system restriction subunit</fullName>
    </submittedName>
</protein>
<dbReference type="InterPro" id="IPR007409">
    <property type="entry name" value="Restrct_endonuc_type1_HsdR_N"/>
</dbReference>
<proteinExistence type="predicted"/>
<accession>A0A0L8IWZ4</accession>